<comment type="caution">
    <text evidence="2">The sequence shown here is derived from an EMBL/GenBank/DDBJ whole genome shotgun (WGS) entry which is preliminary data.</text>
</comment>
<protein>
    <recommendedName>
        <fullName evidence="3">Retrovirus-related Pol polyprotein from transposon TNT 1-94</fullName>
    </recommendedName>
</protein>
<feature type="region of interest" description="Disordered" evidence="1">
    <location>
        <begin position="117"/>
        <end position="148"/>
    </location>
</feature>
<evidence type="ECO:0000256" key="1">
    <source>
        <dbReference type="SAM" id="MobiDB-lite"/>
    </source>
</evidence>
<feature type="region of interest" description="Disordered" evidence="1">
    <location>
        <begin position="226"/>
        <end position="253"/>
    </location>
</feature>
<name>A0A699GPP9_TANCI</name>
<dbReference type="AlphaFoldDB" id="A0A699GPP9"/>
<dbReference type="EMBL" id="BKCJ010033345">
    <property type="protein sequence ID" value="GEV75843.1"/>
    <property type="molecule type" value="Genomic_DNA"/>
</dbReference>
<sequence>MRIVPTKTKKEPTYQVVLDTLALSTCYQGFLITADDPEIYMQQFWFTISKIKDSSSYQFKLDKKKCRIGVEVFHDILQICPRLPNQEFVEPLFDEEIVSFIKELGYKGDLGSVRVPDDPKRKCKDTSEGAGSKPKVPDVSADQESDDESWVTMEKMMITREYNRINEEIYNDVNVNMKDVELADEGKGDVEMIDVIQANVENIQEKRDTEHVEINQEVEFEKIQDEAEATTIAPPPMHKGKTDAPSSSSSHSVPSNYVLDVSVSIIPKPSVIKPIPQNVQAALATTILPIISLIFPIHQQTTPIPTPTNTKATTSTTTVLNLKPFMAIHLRVSDLEKEVKELRSVDHSSVILIVIKSEVPLGVKEYLGTSLEDDLNKKRKLDDEGRDEDPPVRSDQGLKKRKTRKDAKPAKRSKSTEEEAPTENIRRLQPRQRQLRISHWGPKRQSFYGYLSKKVSKHGVYSTKRILAVTNVKVNKWYGYGHLEETEVRRANQQLYKFMEGDFPRLHLNDIKDVLILVVQNRLFNLKGDVIVDLTVVLHMFTRRIVIQKRVEDLQLGVESYQKKLNITRPKTFKTDISNLVPYTAYSNPRGVIYVYKLNRNRLMRTDELYKFSDGTLTSVRDILHDIATNFRME</sequence>
<proteinExistence type="predicted"/>
<organism evidence="2">
    <name type="scientific">Tanacetum cinerariifolium</name>
    <name type="common">Dalmatian daisy</name>
    <name type="synonym">Chrysanthemum cinerariifolium</name>
    <dbReference type="NCBI Taxonomy" id="118510"/>
    <lineage>
        <taxon>Eukaryota</taxon>
        <taxon>Viridiplantae</taxon>
        <taxon>Streptophyta</taxon>
        <taxon>Embryophyta</taxon>
        <taxon>Tracheophyta</taxon>
        <taxon>Spermatophyta</taxon>
        <taxon>Magnoliopsida</taxon>
        <taxon>eudicotyledons</taxon>
        <taxon>Gunneridae</taxon>
        <taxon>Pentapetalae</taxon>
        <taxon>asterids</taxon>
        <taxon>campanulids</taxon>
        <taxon>Asterales</taxon>
        <taxon>Asteraceae</taxon>
        <taxon>Asteroideae</taxon>
        <taxon>Anthemideae</taxon>
        <taxon>Anthemidinae</taxon>
        <taxon>Tanacetum</taxon>
    </lineage>
</organism>
<feature type="compositionally biased region" description="Basic and acidic residues" evidence="1">
    <location>
        <begin position="117"/>
        <end position="127"/>
    </location>
</feature>
<reference evidence="2" key="1">
    <citation type="journal article" date="2019" name="Sci. Rep.">
        <title>Draft genome of Tanacetum cinerariifolium, the natural source of mosquito coil.</title>
        <authorList>
            <person name="Yamashiro T."/>
            <person name="Shiraishi A."/>
            <person name="Satake H."/>
            <person name="Nakayama K."/>
        </authorList>
    </citation>
    <scope>NUCLEOTIDE SEQUENCE</scope>
</reference>
<feature type="region of interest" description="Disordered" evidence="1">
    <location>
        <begin position="378"/>
        <end position="428"/>
    </location>
</feature>
<accession>A0A699GPP9</accession>
<evidence type="ECO:0008006" key="3">
    <source>
        <dbReference type="Google" id="ProtNLM"/>
    </source>
</evidence>
<evidence type="ECO:0000313" key="2">
    <source>
        <dbReference type="EMBL" id="GEV75843.1"/>
    </source>
</evidence>
<gene>
    <name evidence="2" type="ORF">Tci_147820</name>
</gene>
<feature type="compositionally biased region" description="Basic and acidic residues" evidence="1">
    <location>
        <begin position="406"/>
        <end position="417"/>
    </location>
</feature>
<feature type="compositionally biased region" description="Basic and acidic residues" evidence="1">
    <location>
        <begin position="378"/>
        <end position="398"/>
    </location>
</feature>